<proteinExistence type="predicted"/>
<dbReference type="EMBL" id="LR796207">
    <property type="protein sequence ID" value="CAB4127088.1"/>
    <property type="molecule type" value="Genomic_DNA"/>
</dbReference>
<gene>
    <name evidence="1" type="ORF">UFOVP79_51</name>
</gene>
<accession>A0A6J5KX84</accession>
<protein>
    <submittedName>
        <fullName evidence="1">Uncharacterized protein</fullName>
    </submittedName>
</protein>
<organism evidence="1">
    <name type="scientific">uncultured Caudovirales phage</name>
    <dbReference type="NCBI Taxonomy" id="2100421"/>
    <lineage>
        <taxon>Viruses</taxon>
        <taxon>Duplodnaviria</taxon>
        <taxon>Heunggongvirae</taxon>
        <taxon>Uroviricota</taxon>
        <taxon>Caudoviricetes</taxon>
        <taxon>Peduoviridae</taxon>
        <taxon>Maltschvirus</taxon>
        <taxon>Maltschvirus maltsch</taxon>
    </lineage>
</organism>
<reference evidence="1" key="1">
    <citation type="submission" date="2020-04" db="EMBL/GenBank/DDBJ databases">
        <authorList>
            <person name="Chiriac C."/>
            <person name="Salcher M."/>
            <person name="Ghai R."/>
            <person name="Kavagutti S V."/>
        </authorList>
    </citation>
    <scope>NUCLEOTIDE SEQUENCE</scope>
</reference>
<evidence type="ECO:0000313" key="1">
    <source>
        <dbReference type="EMBL" id="CAB4127088.1"/>
    </source>
</evidence>
<sequence>MSNFGSAYDRWLDENDHRNSDYEYAFQEAREQLMNHKYNPHYLDVFLEALYECELNSHTEDLAQAIAMGESGYEKIGKVFWHAVYSHLDSLAKIEAKKQCEAIRDFI</sequence>
<name>A0A6J5KX84_9CAUD</name>